<dbReference type="AlphaFoldDB" id="A0A6J6QFQ0"/>
<dbReference type="SUPFAM" id="SSF52507">
    <property type="entry name" value="Homo-oligomeric flavin-containing Cys decarboxylases, HFCD"/>
    <property type="match status" value="1"/>
</dbReference>
<feature type="domain" description="DNA/pantothenate metabolism flavoprotein C-terminal" evidence="4">
    <location>
        <begin position="170"/>
        <end position="377"/>
    </location>
</feature>
<accession>A0A6J6QFQ0</accession>
<dbReference type="InterPro" id="IPR007085">
    <property type="entry name" value="DNA/pantothenate-metab_flavo_C"/>
</dbReference>
<keyword evidence="2" id="KW-0456">Lyase</keyword>
<evidence type="ECO:0000256" key="1">
    <source>
        <dbReference type="ARBA" id="ARBA00022793"/>
    </source>
</evidence>
<dbReference type="GO" id="GO:0071513">
    <property type="term" value="C:phosphopantothenoylcysteine decarboxylase complex"/>
    <property type="evidence" value="ECO:0007669"/>
    <property type="project" value="TreeGrafter"/>
</dbReference>
<reference evidence="5" key="1">
    <citation type="submission" date="2020-05" db="EMBL/GenBank/DDBJ databases">
        <authorList>
            <person name="Chiriac C."/>
            <person name="Salcher M."/>
            <person name="Ghai R."/>
            <person name="Kavagutti S V."/>
        </authorList>
    </citation>
    <scope>NUCLEOTIDE SEQUENCE</scope>
</reference>
<dbReference type="GO" id="GO:0015937">
    <property type="term" value="P:coenzyme A biosynthetic process"/>
    <property type="evidence" value="ECO:0007669"/>
    <property type="project" value="InterPro"/>
</dbReference>
<protein>
    <submittedName>
        <fullName evidence="5">Unannotated protein</fullName>
    </submittedName>
</protein>
<dbReference type="InterPro" id="IPR003382">
    <property type="entry name" value="Flavoprotein"/>
</dbReference>
<feature type="domain" description="Flavoprotein" evidence="3">
    <location>
        <begin position="3"/>
        <end position="164"/>
    </location>
</feature>
<dbReference type="EMBL" id="CAEZXP010000008">
    <property type="protein sequence ID" value="CAB4708015.1"/>
    <property type="molecule type" value="Genomic_DNA"/>
</dbReference>
<proteinExistence type="inferred from homology"/>
<organism evidence="5">
    <name type="scientific">freshwater metagenome</name>
    <dbReference type="NCBI Taxonomy" id="449393"/>
    <lineage>
        <taxon>unclassified sequences</taxon>
        <taxon>metagenomes</taxon>
        <taxon>ecological metagenomes</taxon>
    </lineage>
</organism>
<dbReference type="HAMAP" id="MF_02225">
    <property type="entry name" value="CoaBC"/>
    <property type="match status" value="1"/>
</dbReference>
<dbReference type="NCBIfam" id="TIGR00521">
    <property type="entry name" value="coaBC_dfp"/>
    <property type="match status" value="1"/>
</dbReference>
<evidence type="ECO:0000256" key="2">
    <source>
        <dbReference type="ARBA" id="ARBA00023239"/>
    </source>
</evidence>
<name>A0A6J6QFQ0_9ZZZZ</name>
<dbReference type="InterPro" id="IPR035929">
    <property type="entry name" value="CoaB-like_sf"/>
</dbReference>
<dbReference type="PANTHER" id="PTHR14359:SF6">
    <property type="entry name" value="PHOSPHOPANTOTHENOYLCYSTEINE DECARBOXYLASE"/>
    <property type="match status" value="1"/>
</dbReference>
<dbReference type="Pfam" id="PF04127">
    <property type="entry name" value="DFP"/>
    <property type="match status" value="1"/>
</dbReference>
<evidence type="ECO:0000259" key="4">
    <source>
        <dbReference type="Pfam" id="PF04127"/>
    </source>
</evidence>
<dbReference type="Pfam" id="PF02441">
    <property type="entry name" value="Flavoprotein"/>
    <property type="match status" value="1"/>
</dbReference>
<dbReference type="Gene3D" id="3.40.50.10300">
    <property type="entry name" value="CoaB-like"/>
    <property type="match status" value="1"/>
</dbReference>
<dbReference type="PANTHER" id="PTHR14359">
    <property type="entry name" value="HOMO-OLIGOMERIC FLAVIN CONTAINING CYS DECARBOXYLASE FAMILY"/>
    <property type="match status" value="1"/>
</dbReference>
<sequence>MARILLGVSGGIAAYKACELVRLLVRSGHDVVPLVTPGAERFVTAQTFTALARRPAGDDPYLHLTRGDLLVIAPCTANTLAKLAYGIADNLLTQAALAHRGPVLVAPAMNPRMWANAATRANVQTLLDRGLEFIGPDEGEMAEGEWGVGRLAEPEEIAARIGQMLGAPTLAGKRVLITAGGTREPLDDVRYLGNRSSGRMGVALAEEARRRGAEVTLLAANLAVAAPAGVRVVAAPTAADMAEAAFSSLDYDIAICAAAVADYRPVDAVAGKRAKDASTWSVELVPTTDIAKALGERKRFGQVLVTFGAEIGADGLDRKRGMLEAKNADVVVFNDVSVAGIGFDAQENAVTIVTHAGEHDVPRAPKSAIASAVIDAAETLLP</sequence>
<dbReference type="InterPro" id="IPR036551">
    <property type="entry name" value="Flavin_trans-like"/>
</dbReference>
<evidence type="ECO:0000313" key="5">
    <source>
        <dbReference type="EMBL" id="CAB4708015.1"/>
    </source>
</evidence>
<gene>
    <name evidence="5" type="ORF">UFOPK2399_01804</name>
</gene>
<dbReference type="Gene3D" id="3.40.50.1950">
    <property type="entry name" value="Flavin prenyltransferase-like"/>
    <property type="match status" value="1"/>
</dbReference>
<dbReference type="GO" id="GO:0004632">
    <property type="term" value="F:phosphopantothenate--cysteine ligase activity"/>
    <property type="evidence" value="ECO:0007669"/>
    <property type="project" value="InterPro"/>
</dbReference>
<dbReference type="SUPFAM" id="SSF102645">
    <property type="entry name" value="CoaB-like"/>
    <property type="match status" value="1"/>
</dbReference>
<dbReference type="GO" id="GO:0015941">
    <property type="term" value="P:pantothenate catabolic process"/>
    <property type="evidence" value="ECO:0007669"/>
    <property type="project" value="InterPro"/>
</dbReference>
<dbReference type="InterPro" id="IPR005252">
    <property type="entry name" value="CoaBC"/>
</dbReference>
<dbReference type="GO" id="GO:0010181">
    <property type="term" value="F:FMN binding"/>
    <property type="evidence" value="ECO:0007669"/>
    <property type="project" value="InterPro"/>
</dbReference>
<evidence type="ECO:0000259" key="3">
    <source>
        <dbReference type="Pfam" id="PF02441"/>
    </source>
</evidence>
<dbReference type="GO" id="GO:0004633">
    <property type="term" value="F:phosphopantothenoylcysteine decarboxylase activity"/>
    <property type="evidence" value="ECO:0007669"/>
    <property type="project" value="InterPro"/>
</dbReference>
<keyword evidence="1" id="KW-0210">Decarboxylase</keyword>